<sequence length="70" mass="7897">MADEVDQQQTINTVKEPLDLIRCSLHTYDQHMIFSDVEETMTTFIMTCALYSTRKQVPSNSRGIAASVSV</sequence>
<protein>
    <submittedName>
        <fullName evidence="1">Uncharacterized protein</fullName>
    </submittedName>
</protein>
<dbReference type="AlphaFoldDB" id="A0A670HQB2"/>
<accession>A0A670HQB2</accession>
<evidence type="ECO:0000313" key="2">
    <source>
        <dbReference type="Proteomes" id="UP000472272"/>
    </source>
</evidence>
<proteinExistence type="predicted"/>
<reference evidence="1" key="2">
    <citation type="submission" date="2025-08" db="UniProtKB">
        <authorList>
            <consortium name="Ensembl"/>
        </authorList>
    </citation>
    <scope>IDENTIFICATION</scope>
</reference>
<dbReference type="Proteomes" id="UP000472272">
    <property type="component" value="Chromosome 1"/>
</dbReference>
<reference evidence="1 2" key="1">
    <citation type="journal article" date="2019" name="Proc. Natl. Acad. Sci. U.S.A.">
        <title>Regulatory changes in pterin and carotenoid genes underlie balanced color polymorphisms in the wall lizard.</title>
        <authorList>
            <person name="Andrade P."/>
            <person name="Pinho C."/>
            <person name="Perez I de Lanuza G."/>
            <person name="Afonso S."/>
            <person name="Brejcha J."/>
            <person name="Rubin C.J."/>
            <person name="Wallerman O."/>
            <person name="Pereira P."/>
            <person name="Sabatino S.J."/>
            <person name="Bellati A."/>
            <person name="Pellitteri-Rosa D."/>
            <person name="Bosakova Z."/>
            <person name="Bunikis I."/>
            <person name="Carretero M.A."/>
            <person name="Feiner N."/>
            <person name="Marsik P."/>
            <person name="Pauperio F."/>
            <person name="Salvi D."/>
            <person name="Soler L."/>
            <person name="While G.M."/>
            <person name="Uller T."/>
            <person name="Font E."/>
            <person name="Andersson L."/>
            <person name="Carneiro M."/>
        </authorList>
    </citation>
    <scope>NUCLEOTIDE SEQUENCE</scope>
</reference>
<reference evidence="1" key="3">
    <citation type="submission" date="2025-09" db="UniProtKB">
        <authorList>
            <consortium name="Ensembl"/>
        </authorList>
    </citation>
    <scope>IDENTIFICATION</scope>
</reference>
<organism evidence="1 2">
    <name type="scientific">Podarcis muralis</name>
    <name type="common">Wall lizard</name>
    <name type="synonym">Lacerta muralis</name>
    <dbReference type="NCBI Taxonomy" id="64176"/>
    <lineage>
        <taxon>Eukaryota</taxon>
        <taxon>Metazoa</taxon>
        <taxon>Chordata</taxon>
        <taxon>Craniata</taxon>
        <taxon>Vertebrata</taxon>
        <taxon>Euteleostomi</taxon>
        <taxon>Lepidosauria</taxon>
        <taxon>Squamata</taxon>
        <taxon>Bifurcata</taxon>
        <taxon>Unidentata</taxon>
        <taxon>Episquamata</taxon>
        <taxon>Laterata</taxon>
        <taxon>Lacertibaenia</taxon>
        <taxon>Lacertidae</taxon>
        <taxon>Podarcis</taxon>
    </lineage>
</organism>
<dbReference type="Ensembl" id="ENSPMRT00000001834.1">
    <property type="protein sequence ID" value="ENSPMRP00000001726.1"/>
    <property type="gene ID" value="ENSPMRG00000001272.1"/>
</dbReference>
<name>A0A670HQB2_PODMU</name>
<keyword evidence="2" id="KW-1185">Reference proteome</keyword>
<evidence type="ECO:0000313" key="1">
    <source>
        <dbReference type="Ensembl" id="ENSPMRP00000001726.1"/>
    </source>
</evidence>